<dbReference type="AlphaFoldDB" id="A0A9Q1KU46"/>
<evidence type="ECO:0000313" key="7">
    <source>
        <dbReference type="Proteomes" id="UP001153076"/>
    </source>
</evidence>
<reference evidence="6" key="1">
    <citation type="submission" date="2022-04" db="EMBL/GenBank/DDBJ databases">
        <title>Carnegiea gigantea Genome sequencing and assembly v2.</title>
        <authorList>
            <person name="Copetti D."/>
            <person name="Sanderson M.J."/>
            <person name="Burquez A."/>
            <person name="Wojciechowski M.F."/>
        </authorList>
    </citation>
    <scope>NUCLEOTIDE SEQUENCE</scope>
    <source>
        <strain evidence="6">SGP5-SGP5p</strain>
        <tissue evidence="6">Aerial part</tissue>
    </source>
</reference>
<dbReference type="Proteomes" id="UP001153076">
    <property type="component" value="Unassembled WGS sequence"/>
</dbReference>
<feature type="compositionally biased region" description="Basic and acidic residues" evidence="5">
    <location>
        <begin position="162"/>
        <end position="174"/>
    </location>
</feature>
<dbReference type="SUPFAM" id="SSF47459">
    <property type="entry name" value="HLH, helix-loop-helix DNA-binding domain"/>
    <property type="match status" value="1"/>
</dbReference>
<keyword evidence="2" id="KW-0805">Transcription regulation</keyword>
<evidence type="ECO:0000256" key="3">
    <source>
        <dbReference type="ARBA" id="ARBA00023163"/>
    </source>
</evidence>
<dbReference type="GO" id="GO:0005634">
    <property type="term" value="C:nucleus"/>
    <property type="evidence" value="ECO:0007669"/>
    <property type="project" value="UniProtKB-SubCell"/>
</dbReference>
<keyword evidence="3" id="KW-0804">Transcription</keyword>
<comment type="caution">
    <text evidence="6">The sequence shown here is derived from an EMBL/GenBank/DDBJ whole genome shotgun (WGS) entry which is preliminary data.</text>
</comment>
<dbReference type="GO" id="GO:0003700">
    <property type="term" value="F:DNA-binding transcription factor activity"/>
    <property type="evidence" value="ECO:0007669"/>
    <property type="project" value="InterPro"/>
</dbReference>
<dbReference type="PANTHER" id="PTHR46412:SF9">
    <property type="entry name" value="TRANSCRIPTION FACTOR BIM3"/>
    <property type="match status" value="1"/>
</dbReference>
<evidence type="ECO:0000313" key="6">
    <source>
        <dbReference type="EMBL" id="KAJ8448938.1"/>
    </source>
</evidence>
<protein>
    <submittedName>
        <fullName evidence="6">Uncharacterized protein</fullName>
    </submittedName>
</protein>
<dbReference type="GO" id="GO:0046983">
    <property type="term" value="F:protein dimerization activity"/>
    <property type="evidence" value="ECO:0007669"/>
    <property type="project" value="InterPro"/>
</dbReference>
<dbReference type="InterPro" id="IPR036638">
    <property type="entry name" value="HLH_DNA-bd_sf"/>
</dbReference>
<dbReference type="PANTHER" id="PTHR46412">
    <property type="entry name" value="BES1-INTERACTING MYC-LIKE PROTEIN"/>
    <property type="match status" value="1"/>
</dbReference>
<name>A0A9Q1KU46_9CARY</name>
<organism evidence="6 7">
    <name type="scientific">Carnegiea gigantea</name>
    <dbReference type="NCBI Taxonomy" id="171969"/>
    <lineage>
        <taxon>Eukaryota</taxon>
        <taxon>Viridiplantae</taxon>
        <taxon>Streptophyta</taxon>
        <taxon>Embryophyta</taxon>
        <taxon>Tracheophyta</taxon>
        <taxon>Spermatophyta</taxon>
        <taxon>Magnoliopsida</taxon>
        <taxon>eudicotyledons</taxon>
        <taxon>Gunneridae</taxon>
        <taxon>Pentapetalae</taxon>
        <taxon>Caryophyllales</taxon>
        <taxon>Cactineae</taxon>
        <taxon>Cactaceae</taxon>
        <taxon>Cactoideae</taxon>
        <taxon>Echinocereeae</taxon>
        <taxon>Carnegiea</taxon>
    </lineage>
</organism>
<dbReference type="EMBL" id="JAKOGI010000026">
    <property type="protein sequence ID" value="KAJ8448938.1"/>
    <property type="molecule type" value="Genomic_DNA"/>
</dbReference>
<comment type="subcellular location">
    <subcellularLocation>
        <location evidence="1">Nucleus</location>
    </subcellularLocation>
</comment>
<feature type="region of interest" description="Disordered" evidence="5">
    <location>
        <begin position="350"/>
        <end position="369"/>
    </location>
</feature>
<feature type="region of interest" description="Disordered" evidence="5">
    <location>
        <begin position="147"/>
        <end position="192"/>
    </location>
</feature>
<feature type="region of interest" description="Disordered" evidence="5">
    <location>
        <begin position="56"/>
        <end position="75"/>
    </location>
</feature>
<keyword evidence="4" id="KW-0539">Nucleus</keyword>
<evidence type="ECO:0000256" key="1">
    <source>
        <dbReference type="ARBA" id="ARBA00004123"/>
    </source>
</evidence>
<sequence length="461" mass="50999">MELSQSRAFQTAQGRNATHDFLSLCSHSSVQLQETRPTHGGFLKTHNFLQLSEVEEKNARQEDNSADINFEKPSPGPSALEQVLPGGIGTFTISHISNLNLRLPKSKENVLKIASVPGNDRNGENSNWSSYTGSGFTSWDESVARKRNSRKENFGDTNVAKGELRVKIDGKSSDQKPNTPRSRHSATEQRRRCKINERQVIEYLQFLQEKVNRYEGSYPGWNSEPAKLIPWRNHLGPSKSLADQPRIVNRVASPMLVSGAKLDEEASAASSNIQRNTQIPEAPKATNTIDFKTIDQQSTMTYKAVPNSLRLQSDVYDPYGSNCAEDRPSTRLSSEADEASLAQLQLRQNRMSASEPVADDNELKDQEPALESRTISISSIYSQGLLDTLTEALQSSGVDLSLASIAVQVDIGKRANNRHHGPDPVEKVIAEAPCCDQFLLHTRVESTSLESDRAAKTLKTI</sequence>
<accession>A0A9Q1KU46</accession>
<dbReference type="OrthoDB" id="690068at2759"/>
<gene>
    <name evidence="6" type="ORF">Cgig2_030794</name>
</gene>
<proteinExistence type="predicted"/>
<dbReference type="GO" id="GO:0006351">
    <property type="term" value="P:DNA-templated transcription"/>
    <property type="evidence" value="ECO:0007669"/>
    <property type="project" value="InterPro"/>
</dbReference>
<evidence type="ECO:0000256" key="2">
    <source>
        <dbReference type="ARBA" id="ARBA00023015"/>
    </source>
</evidence>
<dbReference type="InterPro" id="IPR044295">
    <property type="entry name" value="BIM1/2/3"/>
</dbReference>
<evidence type="ECO:0000256" key="4">
    <source>
        <dbReference type="ARBA" id="ARBA00023242"/>
    </source>
</evidence>
<evidence type="ECO:0000256" key="5">
    <source>
        <dbReference type="SAM" id="MobiDB-lite"/>
    </source>
</evidence>
<keyword evidence="7" id="KW-1185">Reference proteome</keyword>